<dbReference type="Proteomes" id="UP001597169">
    <property type="component" value="Unassembled WGS sequence"/>
</dbReference>
<accession>A0ABW3Q0F2</accession>
<organism evidence="2 3">
    <name type="scientific">Paenibacillus provencensis</name>
    <dbReference type="NCBI Taxonomy" id="441151"/>
    <lineage>
        <taxon>Bacteria</taxon>
        <taxon>Bacillati</taxon>
        <taxon>Bacillota</taxon>
        <taxon>Bacilli</taxon>
        <taxon>Bacillales</taxon>
        <taxon>Paenibacillaceae</taxon>
        <taxon>Paenibacillus</taxon>
    </lineage>
</organism>
<proteinExistence type="predicted"/>
<feature type="region of interest" description="Disordered" evidence="1">
    <location>
        <begin position="28"/>
        <end position="49"/>
    </location>
</feature>
<dbReference type="EMBL" id="JBHTKX010000015">
    <property type="protein sequence ID" value="MFD1131719.1"/>
    <property type="molecule type" value="Genomic_DNA"/>
</dbReference>
<evidence type="ECO:0000256" key="1">
    <source>
        <dbReference type="SAM" id="MobiDB-lite"/>
    </source>
</evidence>
<name>A0ABW3Q0F2_9BACL</name>
<evidence type="ECO:0000313" key="2">
    <source>
        <dbReference type="EMBL" id="MFD1131719.1"/>
    </source>
</evidence>
<dbReference type="RefSeq" id="WP_170862573.1">
    <property type="nucleotide sequence ID" value="NZ_JBHTKX010000015.1"/>
</dbReference>
<reference evidence="3" key="1">
    <citation type="journal article" date="2019" name="Int. J. Syst. Evol. Microbiol.">
        <title>The Global Catalogue of Microorganisms (GCM) 10K type strain sequencing project: providing services to taxonomists for standard genome sequencing and annotation.</title>
        <authorList>
            <consortium name="The Broad Institute Genomics Platform"/>
            <consortium name="The Broad Institute Genome Sequencing Center for Infectious Disease"/>
            <person name="Wu L."/>
            <person name="Ma J."/>
        </authorList>
    </citation>
    <scope>NUCLEOTIDE SEQUENCE [LARGE SCALE GENOMIC DNA]</scope>
    <source>
        <strain evidence="3">CCUG 53519</strain>
    </source>
</reference>
<keyword evidence="3" id="KW-1185">Reference proteome</keyword>
<evidence type="ECO:0000313" key="3">
    <source>
        <dbReference type="Proteomes" id="UP001597169"/>
    </source>
</evidence>
<sequence>MKIEVYENGSKSKLVAVLVEDNGDERELLRTEKGKDDSPNLIDDMKLSH</sequence>
<protein>
    <submittedName>
        <fullName evidence="2">Uncharacterized protein</fullName>
    </submittedName>
</protein>
<gene>
    <name evidence="2" type="ORF">ACFQ3J_26805</name>
</gene>
<comment type="caution">
    <text evidence="2">The sequence shown here is derived from an EMBL/GenBank/DDBJ whole genome shotgun (WGS) entry which is preliminary data.</text>
</comment>